<accession>A0A6C0BZS0</accession>
<feature type="transmembrane region" description="Helical" evidence="1">
    <location>
        <begin position="97"/>
        <end position="120"/>
    </location>
</feature>
<evidence type="ECO:0000256" key="1">
    <source>
        <dbReference type="SAM" id="Phobius"/>
    </source>
</evidence>
<name>A0A6C0BZS0_9ZZZZ</name>
<proteinExistence type="predicted"/>
<reference evidence="3" key="1">
    <citation type="journal article" date="2020" name="Nature">
        <title>Giant virus diversity and host interactions through global metagenomics.</title>
        <authorList>
            <person name="Schulz F."/>
            <person name="Roux S."/>
            <person name="Paez-Espino D."/>
            <person name="Jungbluth S."/>
            <person name="Walsh D.A."/>
            <person name="Denef V.J."/>
            <person name="McMahon K.D."/>
            <person name="Konstantinidis K.T."/>
            <person name="Eloe-Fadrosh E.A."/>
            <person name="Kyrpides N.C."/>
            <person name="Woyke T."/>
        </authorList>
    </citation>
    <scope>NUCLEOTIDE SEQUENCE</scope>
    <source>
        <strain evidence="3">GVMAG-M-3300020169-51</strain>
    </source>
</reference>
<protein>
    <recommendedName>
        <fullName evidence="2">EamA domain-containing protein</fullName>
    </recommendedName>
</protein>
<keyword evidence="1" id="KW-0472">Membrane</keyword>
<dbReference type="InterPro" id="IPR037185">
    <property type="entry name" value="EmrE-like"/>
</dbReference>
<feature type="transmembrane region" description="Helical" evidence="1">
    <location>
        <begin position="31"/>
        <end position="51"/>
    </location>
</feature>
<evidence type="ECO:0000259" key="2">
    <source>
        <dbReference type="Pfam" id="PF00892"/>
    </source>
</evidence>
<sequence>MNLHNLLYPLIGLFHSIESSTKKQLIKNVDIPTLVILESIVFMILGVIIGFTQISPRKFLRNIKNLERKNYFILILGTLFIILYLFIRYFLMRQTDLGIFVLYEEVSITLMSLLVGYLIFNETITKMQGLGILLVFSGIYFINI</sequence>
<dbReference type="EMBL" id="MN739293">
    <property type="protein sequence ID" value="QHS97331.1"/>
    <property type="molecule type" value="Genomic_DNA"/>
</dbReference>
<dbReference type="Gene3D" id="1.10.3730.20">
    <property type="match status" value="1"/>
</dbReference>
<keyword evidence="1" id="KW-0812">Transmembrane</keyword>
<dbReference type="InterPro" id="IPR000620">
    <property type="entry name" value="EamA_dom"/>
</dbReference>
<keyword evidence="1" id="KW-1133">Transmembrane helix</keyword>
<feature type="transmembrane region" description="Helical" evidence="1">
    <location>
        <begin position="71"/>
        <end position="91"/>
    </location>
</feature>
<dbReference type="Pfam" id="PF00892">
    <property type="entry name" value="EamA"/>
    <property type="match status" value="1"/>
</dbReference>
<organism evidence="3">
    <name type="scientific">viral metagenome</name>
    <dbReference type="NCBI Taxonomy" id="1070528"/>
    <lineage>
        <taxon>unclassified sequences</taxon>
        <taxon>metagenomes</taxon>
        <taxon>organismal metagenomes</taxon>
    </lineage>
</organism>
<dbReference type="SUPFAM" id="SSF103481">
    <property type="entry name" value="Multidrug resistance efflux transporter EmrE"/>
    <property type="match status" value="1"/>
</dbReference>
<dbReference type="GO" id="GO:0016020">
    <property type="term" value="C:membrane"/>
    <property type="evidence" value="ECO:0007669"/>
    <property type="project" value="InterPro"/>
</dbReference>
<dbReference type="AlphaFoldDB" id="A0A6C0BZS0"/>
<feature type="domain" description="EamA" evidence="2">
    <location>
        <begin position="10"/>
        <end position="143"/>
    </location>
</feature>
<evidence type="ECO:0000313" key="3">
    <source>
        <dbReference type="EMBL" id="QHS97331.1"/>
    </source>
</evidence>